<evidence type="ECO:0000256" key="1">
    <source>
        <dbReference type="SAM" id="MobiDB-lite"/>
    </source>
</evidence>
<sequence length="729" mass="80765">MAKAPKILKRSESKGEEEHDDGTANSRDEGINVALSWFLHNNCTSNVQLATLSNVCRGWRKIATDAVASEALELANDDNVSEQSSTLRTLLVTDMARGLVIRQKGPAEDNNTDGSFCLAWFAPSGIQLTSVSLEDDDDDGNDNGAHVVSITKTTKSNSSSKKVTCCNEWRGYTHASEVLIPMGFATSFVHGVFDATSKLAFGEDTSPMTTTSSSSLSPSTSSSSTQNNSPSHEYNTTFSVRGASLARPEGFCLCLDGDYIEHTHSSNFQKPPHASTETTPSNVDDWMVEYLDDPSLVDEGLSSIQRAKKQRDLGRILLPRVIMSTRRKYPLLHRFADTDDDRKLTQPSNGNKLPRLDQINSRGSPHKHLPFEKRQRSVQFLNPDRSQAVRMITPKFDCGPVDGPITAFVVAVSTEDGCFFSGRSCRYEFGHMYPTSSRDMQNDMSPICIATGKNTEGKQDKSRTKPMPSRSFDSSSEDDVDSSFSDQSMHCLCKFDSGDPFQPRDPSVDDTTEDCTYRGRMGPGLWHCYTAVFDGQKSIIRVDGSNEPAQSREDFDDEDDIDDADKACNASKYVGSGSLDGLTIGSDHQFDMSLCYGEIEGESGQGAIAELAIFKGRMEQDDIEQVEKHLMEKHGILSAREKVEYITKENSNRSKPINIESHWQEDDWTRQAHALIDQRPPWKLVSEPIPLRVLANHPTVVWQRVSQITGVPMRIARIGARKSNGSSDW</sequence>
<evidence type="ECO:0000313" key="3">
    <source>
        <dbReference type="Proteomes" id="UP001224775"/>
    </source>
</evidence>
<feature type="compositionally biased region" description="Low complexity" evidence="1">
    <location>
        <begin position="205"/>
        <end position="231"/>
    </location>
</feature>
<organism evidence="2 3">
    <name type="scientific">Skeletonema marinoi</name>
    <dbReference type="NCBI Taxonomy" id="267567"/>
    <lineage>
        <taxon>Eukaryota</taxon>
        <taxon>Sar</taxon>
        <taxon>Stramenopiles</taxon>
        <taxon>Ochrophyta</taxon>
        <taxon>Bacillariophyta</taxon>
        <taxon>Coscinodiscophyceae</taxon>
        <taxon>Thalassiosirophycidae</taxon>
        <taxon>Thalassiosirales</taxon>
        <taxon>Skeletonemataceae</taxon>
        <taxon>Skeletonema</taxon>
        <taxon>Skeletonema marinoi-dohrnii complex</taxon>
    </lineage>
</organism>
<name>A0AAD8YK72_9STRA</name>
<dbReference type="EMBL" id="JATAAI010000004">
    <property type="protein sequence ID" value="KAK1746626.1"/>
    <property type="molecule type" value="Genomic_DNA"/>
</dbReference>
<feature type="region of interest" description="Disordered" evidence="1">
    <location>
        <begin position="1"/>
        <end position="27"/>
    </location>
</feature>
<proteinExistence type="predicted"/>
<accession>A0AAD8YK72</accession>
<comment type="caution">
    <text evidence="2">The sequence shown here is derived from an EMBL/GenBank/DDBJ whole genome shotgun (WGS) entry which is preliminary data.</text>
</comment>
<reference evidence="2" key="1">
    <citation type="submission" date="2023-06" db="EMBL/GenBank/DDBJ databases">
        <title>Survivors Of The Sea: Transcriptome response of Skeletonema marinoi to long-term dormancy.</title>
        <authorList>
            <person name="Pinder M.I.M."/>
            <person name="Kourtchenko O."/>
            <person name="Robertson E.K."/>
            <person name="Larsson T."/>
            <person name="Maumus F."/>
            <person name="Osuna-Cruz C.M."/>
            <person name="Vancaester E."/>
            <person name="Stenow R."/>
            <person name="Vandepoele K."/>
            <person name="Ploug H."/>
            <person name="Bruchert V."/>
            <person name="Godhe A."/>
            <person name="Topel M."/>
        </authorList>
    </citation>
    <scope>NUCLEOTIDE SEQUENCE</scope>
    <source>
        <strain evidence="2">R05AC</strain>
    </source>
</reference>
<feature type="region of interest" description="Disordered" evidence="1">
    <location>
        <begin position="340"/>
        <end position="368"/>
    </location>
</feature>
<protein>
    <submittedName>
        <fullName evidence="2">Uncharacterized protein</fullName>
    </submittedName>
</protein>
<evidence type="ECO:0000313" key="2">
    <source>
        <dbReference type="EMBL" id="KAK1746626.1"/>
    </source>
</evidence>
<feature type="region of interest" description="Disordered" evidence="1">
    <location>
        <begin position="449"/>
        <end position="483"/>
    </location>
</feature>
<feature type="region of interest" description="Disordered" evidence="1">
    <location>
        <begin position="205"/>
        <end position="235"/>
    </location>
</feature>
<dbReference type="AlphaFoldDB" id="A0AAD8YK72"/>
<gene>
    <name evidence="2" type="ORF">QTG54_003233</name>
</gene>
<dbReference type="Proteomes" id="UP001224775">
    <property type="component" value="Unassembled WGS sequence"/>
</dbReference>
<keyword evidence="3" id="KW-1185">Reference proteome</keyword>